<sequence>MNGKSRSPWRSISGEAAGNVGAIYREGLRLRERQPAWNGLLPLEAQDRTWLFSWSGGVLRVLCQSPVWVPWLRRHEKKVLKAWNAAFPAEAAGRIEALVRPLPPAQAARPLRRTWVVPPSAPPALRGAAEDLPGELAAALRRLADTLEGLQAEAAAVASTKEKGARLAE</sequence>
<dbReference type="EMBL" id="CP127527">
    <property type="protein sequence ID" value="XRI76731.1"/>
    <property type="molecule type" value="Genomic_DNA"/>
</dbReference>
<evidence type="ECO:0000313" key="2">
    <source>
        <dbReference type="Proteomes" id="UP000271650"/>
    </source>
</evidence>
<organism evidence="1 2">
    <name type="scientific">Acidithiobacillus sulfuriphilus</name>
    <dbReference type="NCBI Taxonomy" id="1867749"/>
    <lineage>
        <taxon>Bacteria</taxon>
        <taxon>Pseudomonadati</taxon>
        <taxon>Pseudomonadota</taxon>
        <taxon>Acidithiobacillia</taxon>
        <taxon>Acidithiobacillales</taxon>
        <taxon>Acidithiobacillaceae</taxon>
        <taxon>Acidithiobacillus</taxon>
    </lineage>
</organism>
<dbReference type="Proteomes" id="UP000271650">
    <property type="component" value="Chromosome"/>
</dbReference>
<keyword evidence="2" id="KW-1185">Reference proteome</keyword>
<name>A0ACD5HN31_9PROT</name>
<evidence type="ECO:0000313" key="1">
    <source>
        <dbReference type="EMBL" id="XRI76731.1"/>
    </source>
</evidence>
<accession>A0ACD5HN31</accession>
<protein>
    <submittedName>
        <fullName evidence="1">DciA family protein</fullName>
    </submittedName>
</protein>
<reference evidence="1 2" key="1">
    <citation type="journal article" date="2019" name="Int. J. Syst. Evol. Microbiol.">
        <title>Acidithiobacillus sulfuriphilus sp. nov.: an extremely acidophilic sulfur-oxidizing chemolithotroph isolated from a neutral pH environment.</title>
        <authorList>
            <person name="Falagan C."/>
            <person name="Moya-Beltran A."/>
            <person name="Castro M."/>
            <person name="Quatrini R."/>
            <person name="Johnson D.B."/>
        </authorList>
    </citation>
    <scope>NUCLEOTIDE SEQUENCE [LARGE SCALE GENOMIC DNA]</scope>
    <source>
        <strain evidence="1 2">CJ-2</strain>
    </source>
</reference>
<proteinExistence type="predicted"/>
<gene>
    <name evidence="1" type="ORF">EC580_012335</name>
</gene>